<organism evidence="2 3">
    <name type="scientific">Terasakiella brassicae</name>
    <dbReference type="NCBI Taxonomy" id="1634917"/>
    <lineage>
        <taxon>Bacteria</taxon>
        <taxon>Pseudomonadati</taxon>
        <taxon>Pseudomonadota</taxon>
        <taxon>Alphaproteobacteria</taxon>
        <taxon>Rhodospirillales</taxon>
        <taxon>Terasakiellaceae</taxon>
        <taxon>Terasakiella</taxon>
    </lineage>
</organism>
<dbReference type="AlphaFoldDB" id="A0A917FBA2"/>
<evidence type="ECO:0000313" key="2">
    <source>
        <dbReference type="EMBL" id="GGF59357.1"/>
    </source>
</evidence>
<evidence type="ECO:0000313" key="3">
    <source>
        <dbReference type="Proteomes" id="UP000632498"/>
    </source>
</evidence>
<evidence type="ECO:0000259" key="1">
    <source>
        <dbReference type="Pfam" id="PF02589"/>
    </source>
</evidence>
<dbReference type="PANTHER" id="PTHR43682">
    <property type="entry name" value="LACTATE UTILIZATION PROTEIN C"/>
    <property type="match status" value="1"/>
</dbReference>
<accession>A0A917FBA2</accession>
<dbReference type="Proteomes" id="UP000632498">
    <property type="component" value="Unassembled WGS sequence"/>
</dbReference>
<dbReference type="Gene3D" id="3.40.50.10420">
    <property type="entry name" value="NagB/RpiA/CoA transferase-like"/>
    <property type="match status" value="1"/>
</dbReference>
<reference evidence="2" key="1">
    <citation type="journal article" date="2014" name="Int. J. Syst. Evol. Microbiol.">
        <title>Complete genome sequence of Corynebacterium casei LMG S-19264T (=DSM 44701T), isolated from a smear-ripened cheese.</title>
        <authorList>
            <consortium name="US DOE Joint Genome Institute (JGI-PGF)"/>
            <person name="Walter F."/>
            <person name="Albersmeier A."/>
            <person name="Kalinowski J."/>
            <person name="Ruckert C."/>
        </authorList>
    </citation>
    <scope>NUCLEOTIDE SEQUENCE</scope>
    <source>
        <strain evidence="2">CGMCC 1.15254</strain>
    </source>
</reference>
<protein>
    <recommendedName>
        <fullName evidence="1">LUD domain-containing protein</fullName>
    </recommendedName>
</protein>
<dbReference type="SUPFAM" id="SSF100950">
    <property type="entry name" value="NagB/RpiA/CoA transferase-like"/>
    <property type="match status" value="1"/>
</dbReference>
<dbReference type="PANTHER" id="PTHR43682:SF1">
    <property type="entry name" value="LACTATE UTILIZATION PROTEIN C"/>
    <property type="match status" value="1"/>
</dbReference>
<reference evidence="2" key="2">
    <citation type="submission" date="2020-09" db="EMBL/GenBank/DDBJ databases">
        <authorList>
            <person name="Sun Q."/>
            <person name="Zhou Y."/>
        </authorList>
    </citation>
    <scope>NUCLEOTIDE SEQUENCE</scope>
    <source>
        <strain evidence="2">CGMCC 1.15254</strain>
    </source>
</reference>
<dbReference type="InterPro" id="IPR037171">
    <property type="entry name" value="NagB/RpiA_transferase-like"/>
</dbReference>
<dbReference type="InterPro" id="IPR003741">
    <property type="entry name" value="LUD_dom"/>
</dbReference>
<comment type="caution">
    <text evidence="2">The sequence shown here is derived from an EMBL/GenBank/DDBJ whole genome shotgun (WGS) entry which is preliminary data.</text>
</comment>
<gene>
    <name evidence="2" type="ORF">GCM10011332_11210</name>
</gene>
<dbReference type="RefSeq" id="WP_188662617.1">
    <property type="nucleotide sequence ID" value="NZ_BMHV01000006.1"/>
</dbReference>
<keyword evidence="3" id="KW-1185">Reference proteome</keyword>
<name>A0A917FBA2_9PROT</name>
<feature type="domain" description="LUD" evidence="1">
    <location>
        <begin position="55"/>
        <end position="220"/>
    </location>
</feature>
<sequence>MSSRDYILGRIRWSLGRGAMEREDDLSLVERLSQPKANLIPKRGSGTPKQQISLFVKMAKEVNATVSRLKSLDGVPRAVAKYLKDNDLGTAIRIAPHPDLENLDWSKLHTSFGPSAGDDLNGLVMAFAGVAETGSLALTSGAQSPTTLNFLPDNHMIVLKADDLVGDYEAVYARLRRESNSGDFMPRALNWVAGPSRTADIEQTLLLGAHGPRKLHILLVESDGPEG</sequence>
<dbReference type="InterPro" id="IPR024185">
    <property type="entry name" value="FTHF_cligase-like_sf"/>
</dbReference>
<dbReference type="EMBL" id="BMHV01000006">
    <property type="protein sequence ID" value="GGF59357.1"/>
    <property type="molecule type" value="Genomic_DNA"/>
</dbReference>
<dbReference type="Pfam" id="PF02589">
    <property type="entry name" value="LUD_dom"/>
    <property type="match status" value="1"/>
</dbReference>
<proteinExistence type="predicted"/>